<dbReference type="GO" id="GO:1990002">
    <property type="term" value="F:methylglyoxal reductase (NADPH) (acetol producing) activity"/>
    <property type="evidence" value="ECO:0007669"/>
    <property type="project" value="TreeGrafter"/>
</dbReference>
<evidence type="ECO:0000313" key="5">
    <source>
        <dbReference type="Proteomes" id="UP000824124"/>
    </source>
</evidence>
<dbReference type="CDD" id="cd08187">
    <property type="entry name" value="BDH"/>
    <property type="match status" value="1"/>
</dbReference>
<protein>
    <submittedName>
        <fullName evidence="4">Iron-containing alcohol dehydrogenase</fullName>
    </submittedName>
</protein>
<dbReference type="EMBL" id="DVMH01000029">
    <property type="protein sequence ID" value="HIU10749.1"/>
    <property type="molecule type" value="Genomic_DNA"/>
</dbReference>
<organism evidence="4 5">
    <name type="scientific">Candidatus Avidehalobacter gallistercoris</name>
    <dbReference type="NCBI Taxonomy" id="2840694"/>
    <lineage>
        <taxon>Bacteria</taxon>
        <taxon>Bacillati</taxon>
        <taxon>Bacillota</taxon>
        <taxon>Clostridia</taxon>
        <taxon>Eubacteriales</taxon>
        <taxon>Peptococcaceae</taxon>
        <taxon>Peptococcaceae incertae sedis</taxon>
        <taxon>Candidatus Avidehalobacter</taxon>
    </lineage>
</organism>
<name>A0A9D1HK52_9FIRM</name>
<evidence type="ECO:0000313" key="4">
    <source>
        <dbReference type="EMBL" id="HIU10749.1"/>
    </source>
</evidence>
<gene>
    <name evidence="4" type="ORF">IAB00_05875</name>
</gene>
<accession>A0A9D1HK52</accession>
<sequence>MLGNFSYCNPTKLYFGEDSLKFLNEELPKYGAKIMLTYGGGSIKQNGIYDEVMAILKANGKTVFEDPGVMPNPTVEKLYEGCQIARQNEVDLILAVGGGSVCDYAKAVSVSAYCEEDPWDKYYLRMADVDNKIIPVGCVLTMVGTGSEMNGGAVITNHASKLKIGHVFGSNVFPKFAVLNPVFTYTLPQYQMVAGIYDIMNHITEQYFSGEDDNTSDYISEGLLRSLIHSARIAVKDPKNYEARSNIMWTATWALNTLVAMGKTTDWMVHMIGQSIGAYTDATHGMTLSAVSMAYYRHICPYGLPKFKRFAINVWNVDPAGKTDAQIAAEGLERMENWMREIGLVMNIKELGVTDDMLEGIAQGSFIMDGGYKVLTQEEIISILKASM</sequence>
<dbReference type="Pfam" id="PF00465">
    <property type="entry name" value="Fe-ADH"/>
    <property type="match status" value="1"/>
</dbReference>
<dbReference type="GO" id="GO:0005829">
    <property type="term" value="C:cytosol"/>
    <property type="evidence" value="ECO:0007669"/>
    <property type="project" value="TreeGrafter"/>
</dbReference>
<dbReference type="Gene3D" id="3.40.50.1970">
    <property type="match status" value="1"/>
</dbReference>
<keyword evidence="1" id="KW-0560">Oxidoreductase</keyword>
<dbReference type="Proteomes" id="UP000824124">
    <property type="component" value="Unassembled WGS sequence"/>
</dbReference>
<dbReference type="GO" id="GO:0046872">
    <property type="term" value="F:metal ion binding"/>
    <property type="evidence" value="ECO:0007669"/>
    <property type="project" value="InterPro"/>
</dbReference>
<dbReference type="PANTHER" id="PTHR43633:SF1">
    <property type="entry name" value="ALCOHOL DEHYDROGENASE YQHD"/>
    <property type="match status" value="1"/>
</dbReference>
<evidence type="ECO:0000259" key="2">
    <source>
        <dbReference type="Pfam" id="PF00465"/>
    </source>
</evidence>
<feature type="domain" description="Alcohol dehydrogenase iron-type/glycerol dehydrogenase GldA" evidence="2">
    <location>
        <begin position="10"/>
        <end position="181"/>
    </location>
</feature>
<dbReference type="Pfam" id="PF25137">
    <property type="entry name" value="ADH_Fe_C"/>
    <property type="match status" value="1"/>
</dbReference>
<reference evidence="4" key="2">
    <citation type="journal article" date="2021" name="PeerJ">
        <title>Extensive microbial diversity within the chicken gut microbiome revealed by metagenomics and culture.</title>
        <authorList>
            <person name="Gilroy R."/>
            <person name="Ravi A."/>
            <person name="Getino M."/>
            <person name="Pursley I."/>
            <person name="Horton D.L."/>
            <person name="Alikhan N.F."/>
            <person name="Baker D."/>
            <person name="Gharbi K."/>
            <person name="Hall N."/>
            <person name="Watson M."/>
            <person name="Adriaenssens E.M."/>
            <person name="Foster-Nyarko E."/>
            <person name="Jarju S."/>
            <person name="Secka A."/>
            <person name="Antonio M."/>
            <person name="Oren A."/>
            <person name="Chaudhuri R.R."/>
            <person name="La Ragione R."/>
            <person name="Hildebrand F."/>
            <person name="Pallen M.J."/>
        </authorList>
    </citation>
    <scope>NUCLEOTIDE SEQUENCE</scope>
    <source>
        <strain evidence="4">2830</strain>
    </source>
</reference>
<dbReference type="SUPFAM" id="SSF56796">
    <property type="entry name" value="Dehydroquinate synthase-like"/>
    <property type="match status" value="1"/>
</dbReference>
<dbReference type="PANTHER" id="PTHR43633">
    <property type="entry name" value="ALCOHOL DEHYDROGENASE YQHD"/>
    <property type="match status" value="1"/>
</dbReference>
<dbReference type="GO" id="GO:1990362">
    <property type="term" value="F:butanol dehydrogenase (NAD+) activity"/>
    <property type="evidence" value="ECO:0007669"/>
    <property type="project" value="InterPro"/>
</dbReference>
<dbReference type="GO" id="GO:0008106">
    <property type="term" value="F:alcohol dehydrogenase (NADP+) activity"/>
    <property type="evidence" value="ECO:0007669"/>
    <property type="project" value="TreeGrafter"/>
</dbReference>
<dbReference type="InterPro" id="IPR056798">
    <property type="entry name" value="ADH_Fe_C"/>
</dbReference>
<proteinExistence type="predicted"/>
<dbReference type="Gene3D" id="1.20.1090.10">
    <property type="entry name" value="Dehydroquinate synthase-like - alpha domain"/>
    <property type="match status" value="1"/>
</dbReference>
<reference evidence="4" key="1">
    <citation type="submission" date="2020-10" db="EMBL/GenBank/DDBJ databases">
        <authorList>
            <person name="Gilroy R."/>
        </authorList>
    </citation>
    <scope>NUCLEOTIDE SEQUENCE</scope>
    <source>
        <strain evidence="4">2830</strain>
    </source>
</reference>
<dbReference type="FunFam" id="3.40.50.1970:FF:000003">
    <property type="entry name" value="Alcohol dehydrogenase, iron-containing"/>
    <property type="match status" value="1"/>
</dbReference>
<comment type="caution">
    <text evidence="4">The sequence shown here is derived from an EMBL/GenBank/DDBJ whole genome shotgun (WGS) entry which is preliminary data.</text>
</comment>
<dbReference type="InterPro" id="IPR044731">
    <property type="entry name" value="BDH-like"/>
</dbReference>
<evidence type="ECO:0000259" key="3">
    <source>
        <dbReference type="Pfam" id="PF25137"/>
    </source>
</evidence>
<evidence type="ECO:0000256" key="1">
    <source>
        <dbReference type="ARBA" id="ARBA00023002"/>
    </source>
</evidence>
<dbReference type="InterPro" id="IPR001670">
    <property type="entry name" value="ADH_Fe/GldA"/>
</dbReference>
<feature type="domain" description="Fe-containing alcohol dehydrogenase-like C-terminal" evidence="3">
    <location>
        <begin position="193"/>
        <end position="388"/>
    </location>
</feature>
<dbReference type="AlphaFoldDB" id="A0A9D1HK52"/>